<comment type="caution">
    <text evidence="2">The sequence shown here is derived from an EMBL/GenBank/DDBJ whole genome shotgun (WGS) entry which is preliminary data.</text>
</comment>
<keyword evidence="3" id="KW-1185">Reference proteome</keyword>
<sequence length="297" mass="33930">YIALSYCWGQREQPMATTTTNLRDRMERGFSLSDMPETIRDAILVTRRLGFRCLWVDSLCILQDFRADKKAEIKKMAGIFEGAFLTIVAASASVVTQGFLSPQHVELPREINSIPVWNHDGRVGRALLQEPGLVRSEPDPIHYRAWTFEELLLSPRRLVYSGRQLIWTCRLPQEPFEMEQDDDSDHAPPFPMAFKDYWAAVLRQYTARTLTHPQDRLVAVQGIVSRLSDITGHQYEAGIWKDYPISSFCWHYDSQGGNEDDLAPANNKVTIPETRDQAIECPTWSWGSVTDPVCLPD</sequence>
<dbReference type="AlphaFoldDB" id="A0A9P4YCX3"/>
<feature type="non-terminal residue" evidence="2">
    <location>
        <position position="297"/>
    </location>
</feature>
<dbReference type="GeneID" id="63832947"/>
<dbReference type="InterPro" id="IPR010730">
    <property type="entry name" value="HET"/>
</dbReference>
<evidence type="ECO:0000259" key="1">
    <source>
        <dbReference type="Pfam" id="PF06985"/>
    </source>
</evidence>
<dbReference type="PANTHER" id="PTHR33112:SF16">
    <property type="entry name" value="HETEROKARYON INCOMPATIBILITY DOMAIN-CONTAINING PROTEIN"/>
    <property type="match status" value="1"/>
</dbReference>
<evidence type="ECO:0000313" key="2">
    <source>
        <dbReference type="EMBL" id="KAF3771061.1"/>
    </source>
</evidence>
<dbReference type="OrthoDB" id="5125733at2759"/>
<protein>
    <submittedName>
        <fullName evidence="2">HET-domain-containing protein</fullName>
    </submittedName>
</protein>
<feature type="non-terminal residue" evidence="2">
    <location>
        <position position="1"/>
    </location>
</feature>
<reference evidence="2" key="1">
    <citation type="journal article" date="2020" name="Phytopathology">
        <title>Genome sequence of the chestnut blight fungus Cryphonectria parasitica EP155: A fundamental resource for an archetypical invasive plant pathogen.</title>
        <authorList>
            <person name="Crouch J.A."/>
            <person name="Dawe A."/>
            <person name="Aerts A."/>
            <person name="Barry K."/>
            <person name="Churchill A.C.L."/>
            <person name="Grimwood J."/>
            <person name="Hillman B."/>
            <person name="Milgroom M.G."/>
            <person name="Pangilinan J."/>
            <person name="Smith M."/>
            <person name="Salamov A."/>
            <person name="Schmutz J."/>
            <person name="Yadav J."/>
            <person name="Grigoriev I.V."/>
            <person name="Nuss D."/>
        </authorList>
    </citation>
    <scope>NUCLEOTIDE SEQUENCE</scope>
    <source>
        <strain evidence="2">EP155</strain>
    </source>
</reference>
<organism evidence="2 3">
    <name type="scientific">Cryphonectria parasitica (strain ATCC 38755 / EP155)</name>
    <dbReference type="NCBI Taxonomy" id="660469"/>
    <lineage>
        <taxon>Eukaryota</taxon>
        <taxon>Fungi</taxon>
        <taxon>Dikarya</taxon>
        <taxon>Ascomycota</taxon>
        <taxon>Pezizomycotina</taxon>
        <taxon>Sordariomycetes</taxon>
        <taxon>Sordariomycetidae</taxon>
        <taxon>Diaporthales</taxon>
        <taxon>Cryphonectriaceae</taxon>
        <taxon>Cryphonectria-Endothia species complex</taxon>
        <taxon>Cryphonectria</taxon>
    </lineage>
</organism>
<name>A0A9P4YCX3_CRYP1</name>
<accession>A0A9P4YCX3</accession>
<dbReference type="Pfam" id="PF06985">
    <property type="entry name" value="HET"/>
    <property type="match status" value="1"/>
</dbReference>
<gene>
    <name evidence="2" type="ORF">M406DRAFT_229738</name>
</gene>
<dbReference type="PANTHER" id="PTHR33112">
    <property type="entry name" value="DOMAIN PROTEIN, PUTATIVE-RELATED"/>
    <property type="match status" value="1"/>
</dbReference>
<dbReference type="EMBL" id="MU032344">
    <property type="protein sequence ID" value="KAF3771061.1"/>
    <property type="molecule type" value="Genomic_DNA"/>
</dbReference>
<feature type="domain" description="Heterokaryon incompatibility" evidence="1">
    <location>
        <begin position="1"/>
        <end position="150"/>
    </location>
</feature>
<evidence type="ECO:0000313" key="3">
    <source>
        <dbReference type="Proteomes" id="UP000803844"/>
    </source>
</evidence>
<dbReference type="Proteomes" id="UP000803844">
    <property type="component" value="Unassembled WGS sequence"/>
</dbReference>
<dbReference type="RefSeq" id="XP_040782022.1">
    <property type="nucleotide sequence ID" value="XM_040915818.1"/>
</dbReference>
<proteinExistence type="predicted"/>